<dbReference type="PANTHER" id="PTHR35147:SF3">
    <property type="entry name" value="CHEMORECEPTOR GLUTAMINE DEAMIDASE CHED 1-RELATED"/>
    <property type="match status" value="1"/>
</dbReference>
<keyword evidence="2 3" id="KW-0378">Hydrolase</keyword>
<evidence type="ECO:0000256" key="3">
    <source>
        <dbReference type="HAMAP-Rule" id="MF_01440"/>
    </source>
</evidence>
<dbReference type="Pfam" id="PF03975">
    <property type="entry name" value="CheD"/>
    <property type="match status" value="1"/>
</dbReference>
<gene>
    <name evidence="3" type="primary">cheD</name>
    <name evidence="4" type="ORF">BK660_17135</name>
</gene>
<dbReference type="CDD" id="cd16352">
    <property type="entry name" value="CheD"/>
    <property type="match status" value="1"/>
</dbReference>
<dbReference type="SUPFAM" id="SSF64438">
    <property type="entry name" value="CNF1/YfiH-like putative cysteine hydrolases"/>
    <property type="match status" value="1"/>
</dbReference>
<dbReference type="EMBL" id="MOBK01000006">
    <property type="protein sequence ID" value="RON20774.1"/>
    <property type="molecule type" value="Genomic_DNA"/>
</dbReference>
<keyword evidence="1 3" id="KW-0145">Chemotaxis</keyword>
<dbReference type="EC" id="3.5.1.44" evidence="3"/>
<dbReference type="AlphaFoldDB" id="A0A423I5X2"/>
<evidence type="ECO:0000256" key="1">
    <source>
        <dbReference type="ARBA" id="ARBA00022500"/>
    </source>
</evidence>
<comment type="function">
    <text evidence="3">Probably deamidates glutamine residues to glutamate on methyl-accepting chemotaxis receptors (MCPs), playing an important role in chemotaxis.</text>
</comment>
<dbReference type="Proteomes" id="UP000285636">
    <property type="component" value="Unassembled WGS sequence"/>
</dbReference>
<dbReference type="PANTHER" id="PTHR35147">
    <property type="entry name" value="CHEMORECEPTOR GLUTAMINE DEAMIDASE CHED-RELATED"/>
    <property type="match status" value="1"/>
</dbReference>
<dbReference type="Gene3D" id="3.30.1330.200">
    <property type="match status" value="1"/>
</dbReference>
<dbReference type="InterPro" id="IPR011324">
    <property type="entry name" value="Cytotoxic_necrot_fac-like_cat"/>
</dbReference>
<accession>A0A423I5X2</accession>
<evidence type="ECO:0000313" key="4">
    <source>
        <dbReference type="EMBL" id="RON20774.1"/>
    </source>
</evidence>
<dbReference type="GO" id="GO:0006935">
    <property type="term" value="P:chemotaxis"/>
    <property type="evidence" value="ECO:0007669"/>
    <property type="project" value="UniProtKB-UniRule"/>
</dbReference>
<dbReference type="HAMAP" id="MF_01440">
    <property type="entry name" value="CheD"/>
    <property type="match status" value="1"/>
</dbReference>
<comment type="catalytic activity">
    <reaction evidence="3">
        <text>L-glutaminyl-[protein] + H2O = L-glutamyl-[protein] + NH4(+)</text>
        <dbReference type="Rhea" id="RHEA:16441"/>
        <dbReference type="Rhea" id="RHEA-COMP:10207"/>
        <dbReference type="Rhea" id="RHEA-COMP:10208"/>
        <dbReference type="ChEBI" id="CHEBI:15377"/>
        <dbReference type="ChEBI" id="CHEBI:28938"/>
        <dbReference type="ChEBI" id="CHEBI:29973"/>
        <dbReference type="ChEBI" id="CHEBI:30011"/>
        <dbReference type="EC" id="3.5.1.44"/>
    </reaction>
</comment>
<sequence>MNRPLGGNEIFLQPGEFYFGDAATRIRTLLGSCVAITLWHPARMIGGMCHYMLPNRQKSGGPLDGKYADEAMALFLLEVAHHHTRPEDYQVKLFGGGTMFAGYSEETSVAQSNINAARQLVTRHHLQLSAEDLGRNGHRDVIFDISSGHVWVRHQDLNES</sequence>
<dbReference type="InterPro" id="IPR038592">
    <property type="entry name" value="CheD-like_sf"/>
</dbReference>
<comment type="similarity">
    <text evidence="3">Belongs to the CheD family.</text>
</comment>
<protein>
    <recommendedName>
        <fullName evidence="3">Probable chemoreceptor glutamine deamidase CheD</fullName>
        <ecNumber evidence="3">3.5.1.44</ecNumber>
    </recommendedName>
</protein>
<evidence type="ECO:0000256" key="2">
    <source>
        <dbReference type="ARBA" id="ARBA00022801"/>
    </source>
</evidence>
<proteinExistence type="inferred from homology"/>
<reference evidence="4 5" key="1">
    <citation type="submission" date="2016-10" db="EMBL/GenBank/DDBJ databases">
        <title>Comparative genome analysis of multiple Pseudomonas spp. focuses on biocontrol and plant growth promoting traits.</title>
        <authorList>
            <person name="Tao X.-Y."/>
            <person name="Taylor C.G."/>
        </authorList>
    </citation>
    <scope>NUCLEOTIDE SEQUENCE [LARGE SCALE GENOMIC DNA]</scope>
    <source>
        <strain evidence="4 5">38D7</strain>
    </source>
</reference>
<dbReference type="GO" id="GO:0050568">
    <property type="term" value="F:protein-glutamine glutaminase activity"/>
    <property type="evidence" value="ECO:0007669"/>
    <property type="project" value="UniProtKB-UniRule"/>
</dbReference>
<organism evidence="4 5">
    <name type="scientific">Pseudomonas brassicacearum</name>
    <dbReference type="NCBI Taxonomy" id="930166"/>
    <lineage>
        <taxon>Bacteria</taxon>
        <taxon>Pseudomonadati</taxon>
        <taxon>Pseudomonadota</taxon>
        <taxon>Gammaproteobacteria</taxon>
        <taxon>Pseudomonadales</taxon>
        <taxon>Pseudomonadaceae</taxon>
        <taxon>Pseudomonas</taxon>
    </lineage>
</organism>
<name>A0A423I5X2_9PSED</name>
<comment type="caution">
    <text evidence="4">The sequence shown here is derived from an EMBL/GenBank/DDBJ whole genome shotgun (WGS) entry which is preliminary data.</text>
</comment>
<dbReference type="InterPro" id="IPR005659">
    <property type="entry name" value="Chemorcpt_Glu_NH3ase_CheD"/>
</dbReference>
<evidence type="ECO:0000313" key="5">
    <source>
        <dbReference type="Proteomes" id="UP000285636"/>
    </source>
</evidence>